<keyword evidence="1" id="KW-0732">Signal</keyword>
<evidence type="ECO:0000313" key="3">
    <source>
        <dbReference type="Proteomes" id="UP000271974"/>
    </source>
</evidence>
<evidence type="ECO:0000256" key="1">
    <source>
        <dbReference type="SAM" id="SignalP"/>
    </source>
</evidence>
<dbReference type="Proteomes" id="UP000271974">
    <property type="component" value="Unassembled WGS sequence"/>
</dbReference>
<organism evidence="2 3">
    <name type="scientific">Elysia chlorotica</name>
    <name type="common">Eastern emerald elysia</name>
    <name type="synonym">Sea slug</name>
    <dbReference type="NCBI Taxonomy" id="188477"/>
    <lineage>
        <taxon>Eukaryota</taxon>
        <taxon>Metazoa</taxon>
        <taxon>Spiralia</taxon>
        <taxon>Lophotrochozoa</taxon>
        <taxon>Mollusca</taxon>
        <taxon>Gastropoda</taxon>
        <taxon>Heterobranchia</taxon>
        <taxon>Euthyneura</taxon>
        <taxon>Panpulmonata</taxon>
        <taxon>Sacoglossa</taxon>
        <taxon>Placobranchoidea</taxon>
        <taxon>Plakobranchidae</taxon>
        <taxon>Elysia</taxon>
    </lineage>
</organism>
<protein>
    <submittedName>
        <fullName evidence="2">Uncharacterized protein</fullName>
    </submittedName>
</protein>
<reference evidence="2 3" key="1">
    <citation type="submission" date="2019-01" db="EMBL/GenBank/DDBJ databases">
        <title>A draft genome assembly of the solar-powered sea slug Elysia chlorotica.</title>
        <authorList>
            <person name="Cai H."/>
            <person name="Li Q."/>
            <person name="Fang X."/>
            <person name="Li J."/>
            <person name="Curtis N.E."/>
            <person name="Altenburger A."/>
            <person name="Shibata T."/>
            <person name="Feng M."/>
            <person name="Maeda T."/>
            <person name="Schwartz J.A."/>
            <person name="Shigenobu S."/>
            <person name="Lundholm N."/>
            <person name="Nishiyama T."/>
            <person name="Yang H."/>
            <person name="Hasebe M."/>
            <person name="Li S."/>
            <person name="Pierce S.K."/>
            <person name="Wang J."/>
        </authorList>
    </citation>
    <scope>NUCLEOTIDE SEQUENCE [LARGE SCALE GENOMIC DNA]</scope>
    <source>
        <strain evidence="2">EC2010</strain>
        <tissue evidence="2">Whole organism of an adult</tissue>
    </source>
</reference>
<comment type="caution">
    <text evidence="2">The sequence shown here is derived from an EMBL/GenBank/DDBJ whole genome shotgun (WGS) entry which is preliminary data.</text>
</comment>
<keyword evidence="3" id="KW-1185">Reference proteome</keyword>
<gene>
    <name evidence="2" type="ORF">EGW08_011951</name>
</gene>
<dbReference type="EMBL" id="RQTK01000401">
    <property type="protein sequence ID" value="RUS80267.1"/>
    <property type="molecule type" value="Genomic_DNA"/>
</dbReference>
<proteinExistence type="predicted"/>
<sequence length="159" mass="17857">MKGGIALFLIACVFIAFGEAGRNLKLRRSCRQLRQAVQNLRQPNLPNVYNPASWLPHLDSYLQTMCSQAANLQETWLGDGQECTKENSRLVKEAVFLLNNSATVCSEDARKAVHSFPGLDCFSDDDKSYSLSTQVDQCVEQFLQLRYVALHVSMEAYCS</sequence>
<accession>A0A433TFB9</accession>
<dbReference type="OrthoDB" id="6196282at2759"/>
<dbReference type="AlphaFoldDB" id="A0A433TFB9"/>
<name>A0A433TFB9_ELYCH</name>
<feature type="chain" id="PRO_5019293394" evidence="1">
    <location>
        <begin position="21"/>
        <end position="159"/>
    </location>
</feature>
<feature type="signal peptide" evidence="1">
    <location>
        <begin position="1"/>
        <end position="20"/>
    </location>
</feature>
<evidence type="ECO:0000313" key="2">
    <source>
        <dbReference type="EMBL" id="RUS80267.1"/>
    </source>
</evidence>